<dbReference type="RefSeq" id="WP_072710921.1">
    <property type="nucleotide sequence ID" value="NZ_FRCF01000017.1"/>
</dbReference>
<proteinExistence type="predicted"/>
<organism evidence="3 4">
    <name type="scientific">Lacicoccus alkaliphilus DSM 16010</name>
    <dbReference type="NCBI Taxonomy" id="1123231"/>
    <lineage>
        <taxon>Bacteria</taxon>
        <taxon>Bacillati</taxon>
        <taxon>Bacillota</taxon>
        <taxon>Bacilli</taxon>
        <taxon>Bacillales</taxon>
        <taxon>Salinicoccaceae</taxon>
        <taxon>Lacicoccus</taxon>
    </lineage>
</organism>
<evidence type="ECO:0000256" key="1">
    <source>
        <dbReference type="SAM" id="Phobius"/>
    </source>
</evidence>
<feature type="transmembrane region" description="Helical" evidence="1">
    <location>
        <begin position="247"/>
        <end position="271"/>
    </location>
</feature>
<protein>
    <submittedName>
        <fullName evidence="3">Putative membrane protein</fullName>
    </submittedName>
</protein>
<dbReference type="STRING" id="1123231.SAMN02745189_02526"/>
<keyword evidence="4" id="KW-1185">Reference proteome</keyword>
<feature type="transmembrane region" description="Helical" evidence="1">
    <location>
        <begin position="12"/>
        <end position="32"/>
    </location>
</feature>
<feature type="domain" description="YdbS-like PH" evidence="2">
    <location>
        <begin position="71"/>
        <end position="145"/>
    </location>
</feature>
<dbReference type="PANTHER" id="PTHR34473">
    <property type="entry name" value="UPF0699 TRANSMEMBRANE PROTEIN YDBS"/>
    <property type="match status" value="1"/>
</dbReference>
<dbReference type="InterPro" id="IPR014529">
    <property type="entry name" value="UCP026631"/>
</dbReference>
<evidence type="ECO:0000313" key="4">
    <source>
        <dbReference type="Proteomes" id="UP000184206"/>
    </source>
</evidence>
<dbReference type="EMBL" id="FRCF01000017">
    <property type="protein sequence ID" value="SHM63937.1"/>
    <property type="molecule type" value="Genomic_DNA"/>
</dbReference>
<keyword evidence="1" id="KW-1133">Transmembrane helix</keyword>
<reference evidence="3 4" key="1">
    <citation type="submission" date="2016-11" db="EMBL/GenBank/DDBJ databases">
        <authorList>
            <person name="Jaros S."/>
            <person name="Januszkiewicz K."/>
            <person name="Wedrychowicz H."/>
        </authorList>
    </citation>
    <scope>NUCLEOTIDE SEQUENCE [LARGE SCALE GENOMIC DNA]</scope>
    <source>
        <strain evidence="3 4">DSM 16010</strain>
    </source>
</reference>
<evidence type="ECO:0000259" key="2">
    <source>
        <dbReference type="Pfam" id="PF03703"/>
    </source>
</evidence>
<name>A0A1M7KF93_9BACL</name>
<feature type="domain" description="YdbS-like PH" evidence="2">
    <location>
        <begin position="281"/>
        <end position="330"/>
    </location>
</feature>
<dbReference type="OrthoDB" id="2195155at2"/>
<dbReference type="InterPro" id="IPR005182">
    <property type="entry name" value="YdbS-like_PH"/>
</dbReference>
<feature type="transmembrane region" description="Helical" evidence="1">
    <location>
        <begin position="380"/>
        <end position="398"/>
    </location>
</feature>
<dbReference type="PIRSF" id="PIRSF026631">
    <property type="entry name" value="UCP026631"/>
    <property type="match status" value="1"/>
</dbReference>
<gene>
    <name evidence="3" type="ORF">SAMN02745189_02526</name>
</gene>
<feature type="domain" description="YdbS-like PH" evidence="2">
    <location>
        <begin position="423"/>
        <end position="503"/>
    </location>
</feature>
<dbReference type="Pfam" id="PF03703">
    <property type="entry name" value="bPH_2"/>
    <property type="match status" value="3"/>
</dbReference>
<keyword evidence="1" id="KW-0472">Membrane</keyword>
<accession>A0A1M7KF93</accession>
<sequence>MYSPQKLHPIAYLGSVVNAFRNLWIPLIIVFFNQRETIMSGNISLTWIVAVAGIFLLLVILFGGLDFINKYRTRFWIEDGKFVYKDGILTRREKEFDIERIQSIDFSEPIFHRLFKAVKLQVFTPGEGIVIDTMKKTQAEALQSIIYDEQEKIAQNKKDVENVRVGDASAWPREAGAASDAPVEAQPKRNFEVLHRLKRGELLLMSMTSGALGAFVAIIFAVLNIIGAQFIVERYIDYFGTIFQNSMIALSVAAIFFVVVGYSIGVLILYIKYHDYTLYKKDDDLAVEYGLLEKKHKSVNIKRVQNIIIRDSLLRRMIGYYSLSVTITSDTFEGEDTSSTVEVMPFIKRDTLYGIIEEILPNYEVIKPESSVPLRGYRRYFQISTLSLILITALVQYFLLSWGWILGLAALGITIAAGVYAARNNGYAITGDEINMLTTGFFTRNHFVIKHDKVIEGRITENPFLIRSKLANISVTTAAGIVGSTATVRFIERRDIDIIWDWIKEGGGRNEENLSESDQTMED</sequence>
<feature type="transmembrane region" description="Helical" evidence="1">
    <location>
        <begin position="202"/>
        <end position="227"/>
    </location>
</feature>
<dbReference type="PANTHER" id="PTHR34473:SF2">
    <property type="entry name" value="UPF0699 TRANSMEMBRANE PROTEIN YDBT"/>
    <property type="match status" value="1"/>
</dbReference>
<evidence type="ECO:0000313" key="3">
    <source>
        <dbReference type="EMBL" id="SHM63937.1"/>
    </source>
</evidence>
<keyword evidence="1" id="KW-0812">Transmembrane</keyword>
<dbReference type="Proteomes" id="UP000184206">
    <property type="component" value="Unassembled WGS sequence"/>
</dbReference>
<feature type="transmembrane region" description="Helical" evidence="1">
    <location>
        <begin position="44"/>
        <end position="65"/>
    </location>
</feature>
<feature type="transmembrane region" description="Helical" evidence="1">
    <location>
        <begin position="404"/>
        <end position="422"/>
    </location>
</feature>
<dbReference type="AlphaFoldDB" id="A0A1M7KF93"/>